<dbReference type="GO" id="GO:0006352">
    <property type="term" value="P:DNA-templated transcription initiation"/>
    <property type="evidence" value="ECO:0007669"/>
    <property type="project" value="InterPro"/>
</dbReference>
<dbReference type="InterPro" id="IPR036388">
    <property type="entry name" value="WH-like_DNA-bd_sf"/>
</dbReference>
<keyword evidence="4" id="KW-0804">Transcription</keyword>
<dbReference type="Gene3D" id="1.10.1740.10">
    <property type="match status" value="1"/>
</dbReference>
<dbReference type="PANTHER" id="PTHR43133">
    <property type="entry name" value="RNA POLYMERASE ECF-TYPE SIGMA FACTO"/>
    <property type="match status" value="1"/>
</dbReference>
<keyword evidence="2" id="KW-0805">Transcription regulation</keyword>
<sequence length="177" mass="20759">MELIQFSSKSIFKKKSNIKLAKAGDNQAFEVLINEQLTALYRVGRGILKSEEDIEDAIQNTILTAFDKLKYLREDKYFKTWLIRILINECNKIYNYNKRDVIEIGEESYTVDKSENMDLYDAISKLSDEFKVATILYYFEDLTYKEISKVLEVAEGTVKSRLFRSREKLYGILKDKS</sequence>
<dbReference type="NCBIfam" id="TIGR02937">
    <property type="entry name" value="sigma70-ECF"/>
    <property type="match status" value="1"/>
</dbReference>
<dbReference type="InterPro" id="IPR013325">
    <property type="entry name" value="RNA_pol_sigma_r2"/>
</dbReference>
<evidence type="ECO:0000256" key="3">
    <source>
        <dbReference type="ARBA" id="ARBA00023082"/>
    </source>
</evidence>
<evidence type="ECO:0000313" key="8">
    <source>
        <dbReference type="EMBL" id="SDP82215.1"/>
    </source>
</evidence>
<dbReference type="InterPro" id="IPR013249">
    <property type="entry name" value="RNA_pol_sigma70_r4_t2"/>
</dbReference>
<dbReference type="Pfam" id="PF04542">
    <property type="entry name" value="Sigma70_r2"/>
    <property type="match status" value="1"/>
</dbReference>
<dbReference type="InterPro" id="IPR014284">
    <property type="entry name" value="RNA_pol_sigma-70_dom"/>
</dbReference>
<dbReference type="Proteomes" id="UP000585258">
    <property type="component" value="Unassembled WGS sequence"/>
</dbReference>
<dbReference type="Proteomes" id="UP000198597">
    <property type="component" value="Unassembled WGS sequence"/>
</dbReference>
<dbReference type="SUPFAM" id="SSF88946">
    <property type="entry name" value="Sigma2 domain of RNA polymerase sigma factors"/>
    <property type="match status" value="1"/>
</dbReference>
<dbReference type="InterPro" id="IPR013324">
    <property type="entry name" value="RNA_pol_sigma_r3/r4-like"/>
</dbReference>
<dbReference type="InterPro" id="IPR039425">
    <property type="entry name" value="RNA_pol_sigma-70-like"/>
</dbReference>
<dbReference type="Pfam" id="PF08281">
    <property type="entry name" value="Sigma70_r4_2"/>
    <property type="match status" value="1"/>
</dbReference>
<proteinExistence type="inferred from homology"/>
<feature type="domain" description="RNA polymerase sigma factor 70 region 4 type 2" evidence="6">
    <location>
        <begin position="118"/>
        <end position="169"/>
    </location>
</feature>
<gene>
    <name evidence="7" type="ORF">H7E68_08880</name>
    <name evidence="8" type="ORF">SAMN04488529_1208</name>
</gene>
<dbReference type="GO" id="GO:0003677">
    <property type="term" value="F:DNA binding"/>
    <property type="evidence" value="ECO:0007669"/>
    <property type="project" value="InterPro"/>
</dbReference>
<name>A0A1H0VVN7_9CLOT</name>
<dbReference type="EMBL" id="FNJM01000020">
    <property type="protein sequence ID" value="SDP82215.1"/>
    <property type="molecule type" value="Genomic_DNA"/>
</dbReference>
<dbReference type="SUPFAM" id="SSF88659">
    <property type="entry name" value="Sigma3 and sigma4 domains of RNA polymerase sigma factors"/>
    <property type="match status" value="1"/>
</dbReference>
<protein>
    <submittedName>
        <fullName evidence="8">RNA polymerase sigma-70 factor, ECF subfamily</fullName>
    </submittedName>
    <submittedName>
        <fullName evidence="7">Sigma-70 family RNA polymerase sigma factor</fullName>
    </submittedName>
</protein>
<keyword evidence="9" id="KW-1185">Reference proteome</keyword>
<dbReference type="AlphaFoldDB" id="A0A1H0VVN7"/>
<evidence type="ECO:0000256" key="1">
    <source>
        <dbReference type="ARBA" id="ARBA00010641"/>
    </source>
</evidence>
<reference evidence="7 10" key="2">
    <citation type="submission" date="2020-08" db="EMBL/GenBank/DDBJ databases">
        <title>Clostridia isolated from Swiss meat.</title>
        <authorList>
            <person name="Wambui J."/>
            <person name="Stevens M.J.A."/>
            <person name="Stephan R."/>
        </authorList>
    </citation>
    <scope>NUCLEOTIDE SEQUENCE [LARGE SCALE GENOMIC DNA]</scope>
    <source>
        <strain evidence="7 10">CM001</strain>
    </source>
</reference>
<accession>A0A1H0VVN7</accession>
<dbReference type="InterPro" id="IPR007627">
    <property type="entry name" value="RNA_pol_sigma70_r2"/>
</dbReference>
<dbReference type="OrthoDB" id="9782703at2"/>
<evidence type="ECO:0000313" key="10">
    <source>
        <dbReference type="Proteomes" id="UP000585258"/>
    </source>
</evidence>
<evidence type="ECO:0000259" key="6">
    <source>
        <dbReference type="Pfam" id="PF08281"/>
    </source>
</evidence>
<dbReference type="RefSeq" id="WP_089973308.1">
    <property type="nucleotide sequence ID" value="NZ_FNJM01000020.1"/>
</dbReference>
<evidence type="ECO:0000256" key="2">
    <source>
        <dbReference type="ARBA" id="ARBA00023015"/>
    </source>
</evidence>
<dbReference type="GO" id="GO:0016987">
    <property type="term" value="F:sigma factor activity"/>
    <property type="evidence" value="ECO:0007669"/>
    <property type="project" value="UniProtKB-KW"/>
</dbReference>
<dbReference type="CDD" id="cd06171">
    <property type="entry name" value="Sigma70_r4"/>
    <property type="match status" value="1"/>
</dbReference>
<organism evidence="8 9">
    <name type="scientific">Clostridium gasigenes</name>
    <dbReference type="NCBI Taxonomy" id="94869"/>
    <lineage>
        <taxon>Bacteria</taxon>
        <taxon>Bacillati</taxon>
        <taxon>Bacillota</taxon>
        <taxon>Clostridia</taxon>
        <taxon>Eubacteriales</taxon>
        <taxon>Clostridiaceae</taxon>
        <taxon>Clostridium</taxon>
    </lineage>
</organism>
<evidence type="ECO:0000313" key="9">
    <source>
        <dbReference type="Proteomes" id="UP000198597"/>
    </source>
</evidence>
<dbReference type="PANTHER" id="PTHR43133:SF51">
    <property type="entry name" value="RNA POLYMERASE SIGMA FACTOR"/>
    <property type="match status" value="1"/>
</dbReference>
<evidence type="ECO:0000256" key="4">
    <source>
        <dbReference type="ARBA" id="ARBA00023163"/>
    </source>
</evidence>
<dbReference type="STRING" id="94869.SAMN04488529_1208"/>
<evidence type="ECO:0000259" key="5">
    <source>
        <dbReference type="Pfam" id="PF04542"/>
    </source>
</evidence>
<feature type="domain" description="RNA polymerase sigma-70 region 2" evidence="5">
    <location>
        <begin position="33"/>
        <end position="92"/>
    </location>
</feature>
<comment type="similarity">
    <text evidence="1">Belongs to the sigma-70 factor family. ECF subfamily.</text>
</comment>
<reference evidence="8 9" key="1">
    <citation type="submission" date="2016-10" db="EMBL/GenBank/DDBJ databases">
        <authorList>
            <person name="de Groot N.N."/>
        </authorList>
    </citation>
    <scope>NUCLEOTIDE SEQUENCE [LARGE SCALE GENOMIC DNA]</scope>
    <source>
        <strain evidence="8 9">DSM 12272</strain>
    </source>
</reference>
<keyword evidence="3" id="KW-0731">Sigma factor</keyword>
<dbReference type="EMBL" id="JACKWY010000004">
    <property type="protein sequence ID" value="MBB6714843.1"/>
    <property type="molecule type" value="Genomic_DNA"/>
</dbReference>
<dbReference type="Gene3D" id="1.10.10.10">
    <property type="entry name" value="Winged helix-like DNA-binding domain superfamily/Winged helix DNA-binding domain"/>
    <property type="match status" value="1"/>
</dbReference>
<evidence type="ECO:0000313" key="7">
    <source>
        <dbReference type="EMBL" id="MBB6714843.1"/>
    </source>
</evidence>